<dbReference type="InterPro" id="IPR029058">
    <property type="entry name" value="AB_hydrolase_fold"/>
</dbReference>
<evidence type="ECO:0000256" key="1">
    <source>
        <dbReference type="ARBA" id="ARBA00022801"/>
    </source>
</evidence>
<dbReference type="GO" id="GO:0016787">
    <property type="term" value="F:hydrolase activity"/>
    <property type="evidence" value="ECO:0007669"/>
    <property type="project" value="UniProtKB-KW"/>
</dbReference>
<dbReference type="VEuPathDB" id="FungiDB:DD237_001139"/>
<protein>
    <recommendedName>
        <fullName evidence="3">Alpha/beta hydrolase fold-3 domain-containing protein</fullName>
    </recommendedName>
</protein>
<evidence type="ECO:0000259" key="3">
    <source>
        <dbReference type="Pfam" id="PF07859"/>
    </source>
</evidence>
<keyword evidence="2" id="KW-0472">Membrane</keyword>
<dbReference type="SUPFAM" id="SSF53474">
    <property type="entry name" value="alpha/beta-Hydrolases"/>
    <property type="match status" value="1"/>
</dbReference>
<dbReference type="InterPro" id="IPR050300">
    <property type="entry name" value="GDXG_lipolytic_enzyme"/>
</dbReference>
<organism evidence="4 5">
    <name type="scientific">Peronospora effusa</name>
    <dbReference type="NCBI Taxonomy" id="542832"/>
    <lineage>
        <taxon>Eukaryota</taxon>
        <taxon>Sar</taxon>
        <taxon>Stramenopiles</taxon>
        <taxon>Oomycota</taxon>
        <taxon>Peronosporomycetes</taxon>
        <taxon>Peronosporales</taxon>
        <taxon>Peronosporaceae</taxon>
        <taxon>Peronospora</taxon>
    </lineage>
</organism>
<dbReference type="InterPro" id="IPR013094">
    <property type="entry name" value="AB_hydrolase_3"/>
</dbReference>
<reference evidence="4 5" key="1">
    <citation type="submission" date="2018-06" db="EMBL/GenBank/DDBJ databases">
        <title>Comparative genomics of downy mildews reveals potential adaptations to biotrophy.</title>
        <authorList>
            <person name="Fletcher K."/>
            <person name="Klosterman S.J."/>
            <person name="Derevnina L."/>
            <person name="Martin F."/>
            <person name="Koike S."/>
            <person name="Reyes Chin-Wo S."/>
            <person name="Mou B."/>
            <person name="Michelmore R."/>
        </authorList>
    </citation>
    <scope>NUCLEOTIDE SEQUENCE [LARGE SCALE GENOMIC DNA]</scope>
    <source>
        <strain evidence="4 5">R13</strain>
    </source>
</reference>
<keyword evidence="1" id="KW-0378">Hydrolase</keyword>
<dbReference type="Pfam" id="PF07859">
    <property type="entry name" value="Abhydrolase_3"/>
    <property type="match status" value="1"/>
</dbReference>
<name>A0A3R7WSY7_9STRA</name>
<keyword evidence="2" id="KW-1133">Transmembrane helix</keyword>
<proteinExistence type="predicted"/>
<dbReference type="Gene3D" id="3.40.50.1820">
    <property type="entry name" value="alpha/beta hydrolase"/>
    <property type="match status" value="1"/>
</dbReference>
<dbReference type="Proteomes" id="UP000286097">
    <property type="component" value="Unassembled WGS sequence"/>
</dbReference>
<dbReference type="PANTHER" id="PTHR48081">
    <property type="entry name" value="AB HYDROLASE SUPERFAMILY PROTEIN C4A8.06C"/>
    <property type="match status" value="1"/>
</dbReference>
<gene>
    <name evidence="4" type="ORF">DD237_001139</name>
</gene>
<comment type="caution">
    <text evidence="4">The sequence shown here is derived from an EMBL/GenBank/DDBJ whole genome shotgun (WGS) entry which is preliminary data.</text>
</comment>
<dbReference type="AlphaFoldDB" id="A0A3R7WSY7"/>
<evidence type="ECO:0000256" key="2">
    <source>
        <dbReference type="SAM" id="Phobius"/>
    </source>
</evidence>
<feature type="domain" description="Alpha/beta hydrolase fold-3" evidence="3">
    <location>
        <begin position="170"/>
        <end position="391"/>
    </location>
</feature>
<dbReference type="EMBL" id="QKXF01000103">
    <property type="protein sequence ID" value="RQM17078.1"/>
    <property type="molecule type" value="Genomic_DNA"/>
</dbReference>
<dbReference type="PANTHER" id="PTHR48081:SF8">
    <property type="entry name" value="ALPHA_BETA HYDROLASE FOLD-3 DOMAIN-CONTAINING PROTEIN-RELATED"/>
    <property type="match status" value="1"/>
</dbReference>
<feature type="transmembrane region" description="Helical" evidence="2">
    <location>
        <begin position="23"/>
        <end position="45"/>
    </location>
</feature>
<keyword evidence="2" id="KW-0812">Transmembrane</keyword>
<evidence type="ECO:0000313" key="4">
    <source>
        <dbReference type="EMBL" id="RQM17078.1"/>
    </source>
</evidence>
<evidence type="ECO:0000313" key="5">
    <source>
        <dbReference type="Proteomes" id="UP000286097"/>
    </source>
</evidence>
<sequence length="437" mass="48364">MIKLRVYGHVLKRIWSDPERRRLILRLVFGGATSALVVAILQVVFKGLCGTPWEAVRLLGSLIAVVGSTIFRFVARRCKPKFKNWTLHFEILCAVIRECVRSPRGERMVMDVKYARAIRSQSAVFGTVFGWLACRQHGRRIEAVHTNGMEHIWLRPAKSPQTLTAKRLVVLFVHGGGCTIMSPRLYITFGATLAVAIEKELCRQLDTQAPVQIDVFLANYRKAPEHCFPIPPEDVVTAYKYLLHTEGIPPEQIILAGDSGGGGLVMSTLLRMRDASKEHLPLAAIVICPTVDLSEIETHGDPEVSSAHCLLAPAMCAAGRLGYHTTAADPTTWLDASSVHCDLRGLPPVFVQTASLDYVYQHSIRLAQKAVDDGVTDWELDVHENLPHDFVIFPSYVLPYAQIGVQRLANFAAKYFAKSLSTGLPVSTTNVFTMNVA</sequence>
<feature type="transmembrane region" description="Helical" evidence="2">
    <location>
        <begin position="57"/>
        <end position="75"/>
    </location>
</feature>
<accession>A0A3R7WSY7</accession>